<reference evidence="1" key="2">
    <citation type="submission" date="2018-05" db="EMBL/GenBank/DDBJ databases">
        <title>OpunRS2 (Oryza punctata Reference Sequence Version 2).</title>
        <authorList>
            <person name="Zhang J."/>
            <person name="Kudrna D."/>
            <person name="Lee S."/>
            <person name="Talag J."/>
            <person name="Welchert J."/>
            <person name="Wing R.A."/>
        </authorList>
    </citation>
    <scope>NUCLEOTIDE SEQUENCE [LARGE SCALE GENOMIC DNA]</scope>
</reference>
<dbReference type="EnsemblPlants" id="OPUNC01G41500.1">
    <property type="protein sequence ID" value="OPUNC01G41500.1"/>
    <property type="gene ID" value="OPUNC01G41500"/>
</dbReference>
<name>A0A0E0JT31_ORYPU</name>
<dbReference type="AlphaFoldDB" id="A0A0E0JT31"/>
<dbReference type="Proteomes" id="UP000026962">
    <property type="component" value="Chromosome 1"/>
</dbReference>
<evidence type="ECO:0000313" key="2">
    <source>
        <dbReference type="Proteomes" id="UP000026962"/>
    </source>
</evidence>
<dbReference type="eggNOG" id="ENOG502QWB8">
    <property type="taxonomic scope" value="Eukaryota"/>
</dbReference>
<dbReference type="PANTHER" id="PTHR34395">
    <property type="entry name" value="OS11G0427500 PROTEIN"/>
    <property type="match status" value="1"/>
</dbReference>
<dbReference type="OMA" id="KCIFILN"/>
<reference evidence="1" key="1">
    <citation type="submission" date="2015-04" db="UniProtKB">
        <authorList>
            <consortium name="EnsemblPlants"/>
        </authorList>
    </citation>
    <scope>IDENTIFICATION</scope>
</reference>
<accession>A0A0E0JT31</accession>
<protein>
    <submittedName>
        <fullName evidence="1">Uncharacterized protein</fullName>
    </submittedName>
</protein>
<organism evidence="1">
    <name type="scientific">Oryza punctata</name>
    <name type="common">Red rice</name>
    <dbReference type="NCBI Taxonomy" id="4537"/>
    <lineage>
        <taxon>Eukaryota</taxon>
        <taxon>Viridiplantae</taxon>
        <taxon>Streptophyta</taxon>
        <taxon>Embryophyta</taxon>
        <taxon>Tracheophyta</taxon>
        <taxon>Spermatophyta</taxon>
        <taxon>Magnoliopsida</taxon>
        <taxon>Liliopsida</taxon>
        <taxon>Poales</taxon>
        <taxon>Poaceae</taxon>
        <taxon>BOP clade</taxon>
        <taxon>Oryzoideae</taxon>
        <taxon>Oryzeae</taxon>
        <taxon>Oryzinae</taxon>
        <taxon>Oryza</taxon>
    </lineage>
</organism>
<keyword evidence="2" id="KW-1185">Reference proteome</keyword>
<dbReference type="STRING" id="4537.A0A0E0JT31"/>
<proteinExistence type="predicted"/>
<dbReference type="Gramene" id="OPUNC01G41500.1">
    <property type="protein sequence ID" value="OPUNC01G41500.1"/>
    <property type="gene ID" value="OPUNC01G41500"/>
</dbReference>
<dbReference type="HOGENOM" id="CLU_028568_0_1_1"/>
<dbReference type="PANTHER" id="PTHR34395:SF15">
    <property type="entry name" value="OS09G0292400 PROTEIN"/>
    <property type="match status" value="1"/>
</dbReference>
<evidence type="ECO:0000313" key="1">
    <source>
        <dbReference type="EnsemblPlants" id="OPUNC01G41500.1"/>
    </source>
</evidence>
<sequence>MLKEARKQSGASWNNQRCMIEAEPAIWNNIITPRSSTPNLFLCLRPWGNFMMIRHTAEGTYNFTSTQPSQHLVITQIESDQDELGNTEIIFPDYEDTFAYQGQDDTDVIEDDNANVERLKEMSVVAAPRNKEEKEPKKQMKSVGVEGLMERYLDMRTKQTEDEAAQLAREKEAHLTKEKENNDFSIKKCIFILNSMVEVTKEEKAKAYTVFKNGENREIFVSACEEDAESALIWLRNEMA</sequence>